<evidence type="ECO:0000313" key="1">
    <source>
        <dbReference type="EMBL" id="TMS40125.1"/>
    </source>
</evidence>
<gene>
    <name evidence="1" type="ORF">L596_006546</name>
</gene>
<dbReference type="AlphaFoldDB" id="A0A4U8V4N6"/>
<proteinExistence type="predicted"/>
<dbReference type="Proteomes" id="UP000298663">
    <property type="component" value="Chromosome X"/>
</dbReference>
<dbReference type="EMBL" id="CM016762">
    <property type="protein sequence ID" value="TMS40125.1"/>
    <property type="molecule type" value="Genomic_DNA"/>
</dbReference>
<reference evidence="1 2" key="2">
    <citation type="journal article" date="2019" name="G3 (Bethesda)">
        <title>Hybrid Assembly of the Genome of the Entomopathogenic Nematode Steinernema carpocapsae Identifies the X-Chromosome.</title>
        <authorList>
            <person name="Serra L."/>
            <person name="Macchietto M."/>
            <person name="Macias-Munoz A."/>
            <person name="McGill C.J."/>
            <person name="Rodriguez I.M."/>
            <person name="Rodriguez B."/>
            <person name="Murad R."/>
            <person name="Mortazavi A."/>
        </authorList>
    </citation>
    <scope>NUCLEOTIDE SEQUENCE [LARGE SCALE GENOMIC DNA]</scope>
    <source>
        <strain evidence="1 2">ALL</strain>
    </source>
</reference>
<accession>A0A4U8V4N6</accession>
<name>A0A4U8V4N6_STECR</name>
<reference evidence="1 2" key="1">
    <citation type="journal article" date="2015" name="Genome Biol.">
        <title>Comparative genomics of Steinernema reveals deeply conserved gene regulatory networks.</title>
        <authorList>
            <person name="Dillman A.R."/>
            <person name="Macchietto M."/>
            <person name="Porter C.F."/>
            <person name="Rogers A."/>
            <person name="Williams B."/>
            <person name="Antoshechkin I."/>
            <person name="Lee M.M."/>
            <person name="Goodwin Z."/>
            <person name="Lu X."/>
            <person name="Lewis E.E."/>
            <person name="Goodrich-Blair H."/>
            <person name="Stock S.P."/>
            <person name="Adams B.J."/>
            <person name="Sternberg P.W."/>
            <person name="Mortazavi A."/>
        </authorList>
    </citation>
    <scope>NUCLEOTIDE SEQUENCE [LARGE SCALE GENOMIC DNA]</scope>
    <source>
        <strain evidence="1 2">ALL</strain>
    </source>
</reference>
<evidence type="ECO:0000313" key="2">
    <source>
        <dbReference type="Proteomes" id="UP000298663"/>
    </source>
</evidence>
<organism evidence="1 2">
    <name type="scientific">Steinernema carpocapsae</name>
    <name type="common">Entomopathogenic nematode</name>
    <dbReference type="NCBI Taxonomy" id="34508"/>
    <lineage>
        <taxon>Eukaryota</taxon>
        <taxon>Metazoa</taxon>
        <taxon>Ecdysozoa</taxon>
        <taxon>Nematoda</taxon>
        <taxon>Chromadorea</taxon>
        <taxon>Rhabditida</taxon>
        <taxon>Tylenchina</taxon>
        <taxon>Panagrolaimomorpha</taxon>
        <taxon>Strongyloidoidea</taxon>
        <taxon>Steinernematidae</taxon>
        <taxon>Steinernema</taxon>
    </lineage>
</organism>
<sequence>MSAICDVAKKRYWYTAERKKLPDKQELLAEGYLLPPVTGKILKLVLPAFEEGDDLLHGQWEGFTVRRQPRSTSARRCRSPASRNGNRVHFPPYYVQILDVVRWKRKSKQVRMVDHPPPQRTFLRLTGHNHIAMNNGRSNIG</sequence>
<keyword evidence="2" id="KW-1185">Reference proteome</keyword>
<protein>
    <submittedName>
        <fullName evidence="1">Uncharacterized protein</fullName>
    </submittedName>
</protein>